<dbReference type="AlphaFoldDB" id="A0A150XFZ9"/>
<comment type="caution">
    <text evidence="2">The sequence shown here is derived from an EMBL/GenBank/DDBJ whole genome shotgun (WGS) entry which is preliminary data.</text>
</comment>
<evidence type="ECO:0000313" key="2">
    <source>
        <dbReference type="EMBL" id="KYG77604.1"/>
    </source>
</evidence>
<keyword evidence="3" id="KW-1185">Reference proteome</keyword>
<accession>A0A150XFZ9</accession>
<protein>
    <recommendedName>
        <fullName evidence="4">Secretin/TonB short N-terminal domain-containing protein</fullName>
    </recommendedName>
</protein>
<sequence length="491" mass="57099">MHRTLVVSFFFFVAIKLFAQDTQNSVLNNEVSIQFDDVSLPTVLRQLNREANLSFSYNSNIIPRDTRINESYNNVSIKYLLDDLLSKGNLYYREVNGTIVILKRIYSERTITGVVLDKETQEPLPFANVFIDNSTLGVPTDLEGRFKIDNIPDIGFNLVVSYVGYKSKSISFNYKQEVKDRNFIIEMEIDPIALEGIQVIGRSRKKNSGENRRLYKRFEQEFLGRSENAKDCEIINPDVLDFEVIDSLDNYKVTAEDILYIENRALGFRIGYLLEEFKFENGTKVNIGSAQFKELEPKSRRQYRRWEEAREQAYNGSVLHFLNALIMGRLEAEGFRVNIIQYDSVTSEYTTPLNPQPLDQILQIEKTEKEYLYRLKTVGDIEVTYRGEFEDDDYKKLYRSTSKSGNYKYTDKKARSSISLSDNQSLTSYQVFGLELDELELFQKSIIFFDKKETPVSFPGQFLSPRDVTFGGWWRWGAFSDVLPLNYRPTN</sequence>
<keyword evidence="1" id="KW-0732">Signal</keyword>
<evidence type="ECO:0000256" key="1">
    <source>
        <dbReference type="SAM" id="SignalP"/>
    </source>
</evidence>
<dbReference type="OrthoDB" id="1223654at2"/>
<dbReference type="Proteomes" id="UP000075606">
    <property type="component" value="Unassembled WGS sequence"/>
</dbReference>
<organism evidence="2 3">
    <name type="scientific">Roseivirga spongicola</name>
    <dbReference type="NCBI Taxonomy" id="333140"/>
    <lineage>
        <taxon>Bacteria</taxon>
        <taxon>Pseudomonadati</taxon>
        <taxon>Bacteroidota</taxon>
        <taxon>Cytophagia</taxon>
        <taxon>Cytophagales</taxon>
        <taxon>Roseivirgaceae</taxon>
        <taxon>Roseivirga</taxon>
    </lineage>
</organism>
<dbReference type="InterPro" id="IPR008969">
    <property type="entry name" value="CarboxyPept-like_regulatory"/>
</dbReference>
<feature type="chain" id="PRO_5007574635" description="Secretin/TonB short N-terminal domain-containing protein" evidence="1">
    <location>
        <begin position="20"/>
        <end position="491"/>
    </location>
</feature>
<dbReference type="EMBL" id="LRPC01000001">
    <property type="protein sequence ID" value="KYG77604.1"/>
    <property type="molecule type" value="Genomic_DNA"/>
</dbReference>
<proteinExistence type="predicted"/>
<evidence type="ECO:0008006" key="4">
    <source>
        <dbReference type="Google" id="ProtNLM"/>
    </source>
</evidence>
<reference evidence="2 3" key="1">
    <citation type="submission" date="2016-01" db="EMBL/GenBank/DDBJ databases">
        <title>Genome sequencing of Roseivirga spongicola UST030701-084.</title>
        <authorList>
            <person name="Selvaratnam C."/>
            <person name="Thevarajoo S."/>
            <person name="Goh K.M."/>
            <person name="Ee R."/>
            <person name="Chan K.-G."/>
            <person name="Chong C.S."/>
        </authorList>
    </citation>
    <scope>NUCLEOTIDE SEQUENCE [LARGE SCALE GENOMIC DNA]</scope>
    <source>
        <strain evidence="2 3">UST030701-084</strain>
    </source>
</reference>
<dbReference type="STRING" id="333140.AWW68_02195"/>
<dbReference type="SUPFAM" id="SSF49464">
    <property type="entry name" value="Carboxypeptidase regulatory domain-like"/>
    <property type="match status" value="1"/>
</dbReference>
<evidence type="ECO:0000313" key="3">
    <source>
        <dbReference type="Proteomes" id="UP000075606"/>
    </source>
</evidence>
<name>A0A150XFZ9_9BACT</name>
<feature type="signal peptide" evidence="1">
    <location>
        <begin position="1"/>
        <end position="19"/>
    </location>
</feature>
<dbReference type="Gene3D" id="2.60.40.1120">
    <property type="entry name" value="Carboxypeptidase-like, regulatory domain"/>
    <property type="match status" value="1"/>
</dbReference>
<dbReference type="Gene3D" id="3.55.50.30">
    <property type="match status" value="1"/>
</dbReference>
<dbReference type="Pfam" id="PF13715">
    <property type="entry name" value="CarbopepD_reg_2"/>
    <property type="match status" value="1"/>
</dbReference>
<gene>
    <name evidence="2" type="ORF">AWW68_02195</name>
</gene>
<dbReference type="RefSeq" id="WP_068216119.1">
    <property type="nucleotide sequence ID" value="NZ_LRPC01000001.1"/>
</dbReference>